<evidence type="ECO:0000313" key="1">
    <source>
        <dbReference type="EMBL" id="GAF67245.1"/>
    </source>
</evidence>
<dbReference type="EMBL" id="BARS01008771">
    <property type="protein sequence ID" value="GAF67245.1"/>
    <property type="molecule type" value="Genomic_DNA"/>
</dbReference>
<proteinExistence type="predicted"/>
<organism evidence="1">
    <name type="scientific">marine sediment metagenome</name>
    <dbReference type="NCBI Taxonomy" id="412755"/>
    <lineage>
        <taxon>unclassified sequences</taxon>
        <taxon>metagenomes</taxon>
        <taxon>ecological metagenomes</taxon>
    </lineage>
</organism>
<sequence length="48" mass="6037">MRKCKHKWDYRGKSHMGRDIWWCKRCGTLREDSPGMDPPWYYYPKERT</sequence>
<dbReference type="AlphaFoldDB" id="X0STV7"/>
<gene>
    <name evidence="1" type="ORF">S01H1_16652</name>
</gene>
<comment type="caution">
    <text evidence="1">The sequence shown here is derived from an EMBL/GenBank/DDBJ whole genome shotgun (WGS) entry which is preliminary data.</text>
</comment>
<accession>X0STV7</accession>
<protein>
    <submittedName>
        <fullName evidence="1">Uncharacterized protein</fullName>
    </submittedName>
</protein>
<reference evidence="1" key="1">
    <citation type="journal article" date="2014" name="Front. Microbiol.">
        <title>High frequency of phylogenetically diverse reductive dehalogenase-homologous genes in deep subseafloor sedimentary metagenomes.</title>
        <authorList>
            <person name="Kawai M."/>
            <person name="Futagami T."/>
            <person name="Toyoda A."/>
            <person name="Takaki Y."/>
            <person name="Nishi S."/>
            <person name="Hori S."/>
            <person name="Arai W."/>
            <person name="Tsubouchi T."/>
            <person name="Morono Y."/>
            <person name="Uchiyama I."/>
            <person name="Ito T."/>
            <person name="Fujiyama A."/>
            <person name="Inagaki F."/>
            <person name="Takami H."/>
        </authorList>
    </citation>
    <scope>NUCLEOTIDE SEQUENCE</scope>
    <source>
        <strain evidence="1">Expedition CK06-06</strain>
    </source>
</reference>
<name>X0STV7_9ZZZZ</name>